<reference evidence="2" key="1">
    <citation type="submission" date="2016-02" db="EMBL/GenBank/DDBJ databases">
        <authorList>
            <person name="Rodrigo-Torres Lidia"/>
            <person name="Arahal R.David."/>
        </authorList>
    </citation>
    <scope>NUCLEOTIDE SEQUENCE [LARGE SCALE GENOMIC DNA]</scope>
    <source>
        <strain evidence="2">CECT 8713</strain>
    </source>
</reference>
<proteinExistence type="predicted"/>
<accession>A0A128FK12</accession>
<evidence type="ECO:0000313" key="1">
    <source>
        <dbReference type="EMBL" id="CZF86621.1"/>
    </source>
</evidence>
<gene>
    <name evidence="1" type="ORF">GMA8713_04659</name>
</gene>
<organism evidence="1 2">
    <name type="scientific">Grimontia marina</name>
    <dbReference type="NCBI Taxonomy" id="646534"/>
    <lineage>
        <taxon>Bacteria</taxon>
        <taxon>Pseudomonadati</taxon>
        <taxon>Pseudomonadota</taxon>
        <taxon>Gammaproteobacteria</taxon>
        <taxon>Vibrionales</taxon>
        <taxon>Vibrionaceae</taxon>
        <taxon>Grimontia</taxon>
    </lineage>
</organism>
<name>A0A128FK12_9GAMM</name>
<dbReference type="Pfam" id="PF11279">
    <property type="entry name" value="DUF3080"/>
    <property type="match status" value="1"/>
</dbReference>
<protein>
    <recommendedName>
        <fullName evidence="3">DUF3080 domain-containing protein</fullName>
    </recommendedName>
</protein>
<dbReference type="AlphaFoldDB" id="A0A128FK12"/>
<evidence type="ECO:0000313" key="2">
    <source>
        <dbReference type="Proteomes" id="UP000073601"/>
    </source>
</evidence>
<dbReference type="EMBL" id="FIZY01000073">
    <property type="protein sequence ID" value="CZF86621.1"/>
    <property type="molecule type" value="Genomic_DNA"/>
</dbReference>
<evidence type="ECO:0008006" key="3">
    <source>
        <dbReference type="Google" id="ProtNLM"/>
    </source>
</evidence>
<sequence>MVIRIAAAIIALFLVSGCLESDKARAQFENYQTRLANVVNTEPLPLAASGYIELPRKRDLKLPIEDVRMGLLDAYELRECGLFQLIADRNSILGKVQDAFRQLNYEVSLLNTLELCLADVESDALREQLLNAQKQKQQQLSTVYWNTLVSSDAWRQQLTPSGIGMIAPDKPFPHSEALLAIKAYANLSERDADIVSLQEPIEKQRYLGTVFYSMDESTRWLNTITKQLYRDDLLVICGANRDPTRLNYLRNVFDKFFIGEVQPYLSKINGLYLDVQPALETLHRQLPDNEVFLSFNDAYFAGSHYQNFQQAVKDHVGYWQQLFQRCNVQVAPQNNAS</sequence>
<dbReference type="PROSITE" id="PS51257">
    <property type="entry name" value="PROKAR_LIPOPROTEIN"/>
    <property type="match status" value="1"/>
</dbReference>
<keyword evidence="2" id="KW-1185">Reference proteome</keyword>
<dbReference type="RefSeq" id="WP_062714638.1">
    <property type="nucleotide sequence ID" value="NZ_CAWRCI010000073.1"/>
</dbReference>
<dbReference type="InterPro" id="IPR021431">
    <property type="entry name" value="DUF3080"/>
</dbReference>
<dbReference type="Proteomes" id="UP000073601">
    <property type="component" value="Unassembled WGS sequence"/>
</dbReference>